<reference evidence="1" key="2">
    <citation type="submission" date="2020-11" db="EMBL/GenBank/DDBJ databases">
        <authorList>
            <person name="McCartney M.A."/>
            <person name="Auch B."/>
            <person name="Kono T."/>
            <person name="Mallez S."/>
            <person name="Becker A."/>
            <person name="Gohl D.M."/>
            <person name="Silverstein K.A.T."/>
            <person name="Koren S."/>
            <person name="Bechman K.B."/>
            <person name="Herman A."/>
            <person name="Abrahante J.E."/>
            <person name="Garbe J."/>
        </authorList>
    </citation>
    <scope>NUCLEOTIDE SEQUENCE</scope>
    <source>
        <strain evidence="1">Duluth1</strain>
        <tissue evidence="1">Whole animal</tissue>
    </source>
</reference>
<protein>
    <submittedName>
        <fullName evidence="1">Uncharacterized protein</fullName>
    </submittedName>
</protein>
<evidence type="ECO:0000313" key="2">
    <source>
        <dbReference type="Proteomes" id="UP000828390"/>
    </source>
</evidence>
<dbReference type="PANTHER" id="PTHR33480">
    <property type="entry name" value="SET DOMAIN-CONTAINING PROTEIN-RELATED"/>
    <property type="match status" value="1"/>
</dbReference>
<reference evidence="1" key="1">
    <citation type="journal article" date="2019" name="bioRxiv">
        <title>The Genome of the Zebra Mussel, Dreissena polymorpha: A Resource for Invasive Species Research.</title>
        <authorList>
            <person name="McCartney M.A."/>
            <person name="Auch B."/>
            <person name="Kono T."/>
            <person name="Mallez S."/>
            <person name="Zhang Y."/>
            <person name="Obille A."/>
            <person name="Becker A."/>
            <person name="Abrahante J.E."/>
            <person name="Garbe J."/>
            <person name="Badalamenti J.P."/>
            <person name="Herman A."/>
            <person name="Mangelson H."/>
            <person name="Liachko I."/>
            <person name="Sullivan S."/>
            <person name="Sone E.D."/>
            <person name="Koren S."/>
            <person name="Silverstein K.A.T."/>
            <person name="Beckman K.B."/>
            <person name="Gohl D.M."/>
        </authorList>
    </citation>
    <scope>NUCLEOTIDE SEQUENCE</scope>
    <source>
        <strain evidence="1">Duluth1</strain>
        <tissue evidence="1">Whole animal</tissue>
    </source>
</reference>
<gene>
    <name evidence="1" type="ORF">DPMN_055241</name>
</gene>
<proteinExistence type="predicted"/>
<name>A0A9D4CPL6_DREPO</name>
<dbReference type="PANTHER" id="PTHR33480:SF1">
    <property type="entry name" value="TYR RECOMBINASE DOMAIN-CONTAINING PROTEIN"/>
    <property type="match status" value="1"/>
</dbReference>
<keyword evidence="2" id="KW-1185">Reference proteome</keyword>
<accession>A0A9D4CPL6</accession>
<dbReference type="Proteomes" id="UP000828390">
    <property type="component" value="Unassembled WGS sequence"/>
</dbReference>
<dbReference type="EMBL" id="JAIWYP010000012">
    <property type="protein sequence ID" value="KAH3729274.1"/>
    <property type="molecule type" value="Genomic_DNA"/>
</dbReference>
<sequence length="96" mass="11122">MLCDPEICNRVEVLPSNEFLFPNTALSPDHVIGWACIRKMCENAHITLPEKLTPSKMRHRISMIYSALQVPETECHFFYKHMGHSKDVNIGTYKYP</sequence>
<organism evidence="1 2">
    <name type="scientific">Dreissena polymorpha</name>
    <name type="common">Zebra mussel</name>
    <name type="synonym">Mytilus polymorpha</name>
    <dbReference type="NCBI Taxonomy" id="45954"/>
    <lineage>
        <taxon>Eukaryota</taxon>
        <taxon>Metazoa</taxon>
        <taxon>Spiralia</taxon>
        <taxon>Lophotrochozoa</taxon>
        <taxon>Mollusca</taxon>
        <taxon>Bivalvia</taxon>
        <taxon>Autobranchia</taxon>
        <taxon>Heteroconchia</taxon>
        <taxon>Euheterodonta</taxon>
        <taxon>Imparidentia</taxon>
        <taxon>Neoheterodontei</taxon>
        <taxon>Myida</taxon>
        <taxon>Dreissenoidea</taxon>
        <taxon>Dreissenidae</taxon>
        <taxon>Dreissena</taxon>
    </lineage>
</organism>
<dbReference type="AlphaFoldDB" id="A0A9D4CPL6"/>
<evidence type="ECO:0000313" key="1">
    <source>
        <dbReference type="EMBL" id="KAH3729274.1"/>
    </source>
</evidence>
<comment type="caution">
    <text evidence="1">The sequence shown here is derived from an EMBL/GenBank/DDBJ whole genome shotgun (WGS) entry which is preliminary data.</text>
</comment>